<accession>A0A385YST4</accession>
<keyword evidence="6" id="KW-1185">Reference proteome</keyword>
<dbReference type="KEGG" id="paek:D3873_08160"/>
<evidence type="ECO:0000256" key="2">
    <source>
        <dbReference type="PROSITE-ProRule" id="PRU00703"/>
    </source>
</evidence>
<dbReference type="Gene3D" id="3.10.580.10">
    <property type="entry name" value="CBS-domain"/>
    <property type="match status" value="1"/>
</dbReference>
<reference evidence="6" key="1">
    <citation type="submission" date="2018-09" db="EMBL/GenBank/DDBJ databases">
        <authorList>
            <person name="Zhu H."/>
        </authorList>
    </citation>
    <scope>NUCLEOTIDE SEQUENCE [LARGE SCALE GENOMIC DNA]</scope>
    <source>
        <strain evidence="6">K2R23-3</strain>
    </source>
</reference>
<feature type="domain" description="ACT" evidence="4">
    <location>
        <begin position="135"/>
        <end position="209"/>
    </location>
</feature>
<evidence type="ECO:0000313" key="5">
    <source>
        <dbReference type="EMBL" id="AYC29869.1"/>
    </source>
</evidence>
<dbReference type="InterPro" id="IPR046342">
    <property type="entry name" value="CBS_dom_sf"/>
</dbReference>
<name>A0A385YST4_9BACL</name>
<dbReference type="CDD" id="cd04883">
    <property type="entry name" value="ACT_AcuB"/>
    <property type="match status" value="1"/>
</dbReference>
<dbReference type="SMART" id="SM00116">
    <property type="entry name" value="CBS"/>
    <property type="match status" value="2"/>
</dbReference>
<dbReference type="Pfam" id="PF01842">
    <property type="entry name" value="ACT"/>
    <property type="match status" value="1"/>
</dbReference>
<dbReference type="Pfam" id="PF00571">
    <property type="entry name" value="CBS"/>
    <property type="match status" value="2"/>
</dbReference>
<sequence length="211" mass="24157">MIVEEMMRRNVKTLSPDHTISDAIQLLRSNKIRHLPITIENKVVGIVTDRDIKEASANRSEQEELRSIRLESIMTKNPIIGHPLDFVEEVAVTFFDQHIGCLPIVQNGELVGIVTETDVLYKYIELTGANKPGSHLEVRVPDRPGVLYEVTKVFYEHQVNVWSVLVYPDPKQDNTKILVFRLKTMNPLTIIQDLRKEGFDVLWPNMPGMSE</sequence>
<dbReference type="InterPro" id="IPR000644">
    <property type="entry name" value="CBS_dom"/>
</dbReference>
<dbReference type="AlphaFoldDB" id="A0A385YST4"/>
<feature type="domain" description="CBS" evidence="3">
    <location>
        <begin position="7"/>
        <end position="64"/>
    </location>
</feature>
<dbReference type="OrthoDB" id="9781631at2"/>
<dbReference type="Gene3D" id="3.30.70.260">
    <property type="match status" value="1"/>
</dbReference>
<keyword evidence="1 2" id="KW-0129">CBS domain</keyword>
<dbReference type="PANTHER" id="PTHR43080:SF2">
    <property type="entry name" value="CBS DOMAIN-CONTAINING PROTEIN"/>
    <property type="match status" value="1"/>
</dbReference>
<organism evidence="5 6">
    <name type="scientific">Paenisporosarcina cavernae</name>
    <dbReference type="NCBI Taxonomy" id="2320858"/>
    <lineage>
        <taxon>Bacteria</taxon>
        <taxon>Bacillati</taxon>
        <taxon>Bacillota</taxon>
        <taxon>Bacilli</taxon>
        <taxon>Bacillales</taxon>
        <taxon>Caryophanaceae</taxon>
        <taxon>Paenisporosarcina</taxon>
    </lineage>
</organism>
<dbReference type="Proteomes" id="UP000265725">
    <property type="component" value="Chromosome"/>
</dbReference>
<dbReference type="InterPro" id="IPR002912">
    <property type="entry name" value="ACT_dom"/>
</dbReference>
<proteinExistence type="predicted"/>
<dbReference type="InterPro" id="IPR051257">
    <property type="entry name" value="Diverse_CBS-Domain"/>
</dbReference>
<evidence type="ECO:0000313" key="6">
    <source>
        <dbReference type="Proteomes" id="UP000265725"/>
    </source>
</evidence>
<evidence type="ECO:0000259" key="4">
    <source>
        <dbReference type="PROSITE" id="PS51671"/>
    </source>
</evidence>
<dbReference type="SUPFAM" id="SSF54631">
    <property type="entry name" value="CBS-domain pair"/>
    <property type="match status" value="1"/>
</dbReference>
<dbReference type="EMBL" id="CP032418">
    <property type="protein sequence ID" value="AYC29869.1"/>
    <property type="molecule type" value="Genomic_DNA"/>
</dbReference>
<dbReference type="PANTHER" id="PTHR43080">
    <property type="entry name" value="CBS DOMAIN-CONTAINING PROTEIN CBSX3, MITOCHONDRIAL"/>
    <property type="match status" value="1"/>
</dbReference>
<dbReference type="PROSITE" id="PS51371">
    <property type="entry name" value="CBS"/>
    <property type="match status" value="2"/>
</dbReference>
<dbReference type="SUPFAM" id="SSF55021">
    <property type="entry name" value="ACT-like"/>
    <property type="match status" value="1"/>
</dbReference>
<feature type="domain" description="CBS" evidence="3">
    <location>
        <begin position="74"/>
        <end position="132"/>
    </location>
</feature>
<dbReference type="PROSITE" id="PS51671">
    <property type="entry name" value="ACT"/>
    <property type="match status" value="1"/>
</dbReference>
<protein>
    <submittedName>
        <fullName evidence="5">CBS domain-containing protein</fullName>
    </submittedName>
</protein>
<gene>
    <name evidence="5" type="ORF">D3873_08160</name>
</gene>
<dbReference type="CDD" id="cd04584">
    <property type="entry name" value="CBS_pair_AcuB_like"/>
    <property type="match status" value="1"/>
</dbReference>
<dbReference type="InterPro" id="IPR045865">
    <property type="entry name" value="ACT-like_dom_sf"/>
</dbReference>
<dbReference type="RefSeq" id="WP_119883607.1">
    <property type="nucleotide sequence ID" value="NZ_CP032418.1"/>
</dbReference>
<evidence type="ECO:0000259" key="3">
    <source>
        <dbReference type="PROSITE" id="PS51371"/>
    </source>
</evidence>
<evidence type="ECO:0000256" key="1">
    <source>
        <dbReference type="ARBA" id="ARBA00023122"/>
    </source>
</evidence>